<gene>
    <name evidence="1" type="ORF">GTP56_11030</name>
</gene>
<proteinExistence type="predicted"/>
<dbReference type="AlphaFoldDB" id="A0A7X4KGT0"/>
<organism evidence="1 2">
    <name type="scientific">Duganella margarita</name>
    <dbReference type="NCBI Taxonomy" id="2692170"/>
    <lineage>
        <taxon>Bacteria</taxon>
        <taxon>Pseudomonadati</taxon>
        <taxon>Pseudomonadota</taxon>
        <taxon>Betaproteobacteria</taxon>
        <taxon>Burkholderiales</taxon>
        <taxon>Oxalobacteraceae</taxon>
        <taxon>Telluria group</taxon>
        <taxon>Duganella</taxon>
    </lineage>
</organism>
<dbReference type="Proteomes" id="UP000469734">
    <property type="component" value="Unassembled WGS sequence"/>
</dbReference>
<comment type="caution">
    <text evidence="1">The sequence shown here is derived from an EMBL/GenBank/DDBJ whole genome shotgun (WGS) entry which is preliminary data.</text>
</comment>
<accession>A0A7X4KGT0</accession>
<evidence type="ECO:0000313" key="2">
    <source>
        <dbReference type="Proteomes" id="UP000469734"/>
    </source>
</evidence>
<evidence type="ECO:0000313" key="1">
    <source>
        <dbReference type="EMBL" id="MYM72730.1"/>
    </source>
</evidence>
<dbReference type="EMBL" id="WWCR01000009">
    <property type="protein sequence ID" value="MYM72730.1"/>
    <property type="molecule type" value="Genomic_DNA"/>
</dbReference>
<sequence length="18" mass="2002">MVSWYCLIEISCDNVVAG</sequence>
<reference evidence="1 2" key="1">
    <citation type="submission" date="2019-12" db="EMBL/GenBank/DDBJ databases">
        <title>Novel species isolated from a subtropical stream in China.</title>
        <authorList>
            <person name="Lu H."/>
        </authorList>
    </citation>
    <scope>NUCLEOTIDE SEQUENCE [LARGE SCALE GENOMIC DNA]</scope>
    <source>
        <strain evidence="1 2">FT134W</strain>
    </source>
</reference>
<protein>
    <submittedName>
        <fullName evidence="1">Uncharacterized protein</fullName>
    </submittedName>
</protein>
<name>A0A7X4KGT0_9BURK</name>